<dbReference type="InParanoid" id="A0A061FUZ9"/>
<keyword evidence="2" id="KW-0812">Transmembrane</keyword>
<dbReference type="HOGENOM" id="CLU_000288_38_2_1"/>
<evidence type="ECO:0000259" key="7">
    <source>
        <dbReference type="Pfam" id="PF13947"/>
    </source>
</evidence>
<dbReference type="EMBL" id="CM001881">
    <property type="protein sequence ID" value="EOY21081.1"/>
    <property type="molecule type" value="Genomic_DNA"/>
</dbReference>
<organism evidence="8 9">
    <name type="scientific">Theobroma cacao</name>
    <name type="common">Cacao</name>
    <name type="synonym">Cocoa</name>
    <dbReference type="NCBI Taxonomy" id="3641"/>
    <lineage>
        <taxon>Eukaryota</taxon>
        <taxon>Viridiplantae</taxon>
        <taxon>Streptophyta</taxon>
        <taxon>Embryophyta</taxon>
        <taxon>Tracheophyta</taxon>
        <taxon>Spermatophyta</taxon>
        <taxon>Magnoliopsida</taxon>
        <taxon>eudicotyledons</taxon>
        <taxon>Gunneridae</taxon>
        <taxon>Pentapetalae</taxon>
        <taxon>rosids</taxon>
        <taxon>malvids</taxon>
        <taxon>Malvales</taxon>
        <taxon>Malvaceae</taxon>
        <taxon>Byttnerioideae</taxon>
        <taxon>Theobroma</taxon>
    </lineage>
</organism>
<evidence type="ECO:0000313" key="8">
    <source>
        <dbReference type="EMBL" id="EOY21081.1"/>
    </source>
</evidence>
<sequence>MHSQLILSIPSISMFIFFFISLFFLPISYCQDDENFVHCFSPFDCGDIKNLTYPFWTDGRPPLCQHEGFRLTKCKDQQPVINVSGNEFRLIYLNQSTYTMSIARNDLWENICPANLINVNVESRVLRYHPRNRHLTFFYNCTPSLPNLFQCTGEGEFYSLYADDLFERDRYEDLRDSCGTAIQVQVNQSAFAELQNQTPQRLEAWKLGFDVVYNLAEILCSACNNSRRGKCEILSSQYPICNNPAFY</sequence>
<evidence type="ECO:0000256" key="6">
    <source>
        <dbReference type="SAM" id="SignalP"/>
    </source>
</evidence>
<name>A0A061FUZ9_THECC</name>
<reference evidence="8 9" key="1">
    <citation type="journal article" date="2013" name="Genome Biol.">
        <title>The genome sequence of the most widely cultivated cacao type and its use to identify candidate genes regulating pod color.</title>
        <authorList>
            <person name="Motamayor J.C."/>
            <person name="Mockaitis K."/>
            <person name="Schmutz J."/>
            <person name="Haiminen N."/>
            <person name="Iii D.L."/>
            <person name="Cornejo O."/>
            <person name="Findley S.D."/>
            <person name="Zheng P."/>
            <person name="Utro F."/>
            <person name="Royaert S."/>
            <person name="Saski C."/>
            <person name="Jenkins J."/>
            <person name="Podicheti R."/>
            <person name="Zhao M."/>
            <person name="Scheffler B.E."/>
            <person name="Stack J.C."/>
            <person name="Feltus F.A."/>
            <person name="Mustiga G.M."/>
            <person name="Amores F."/>
            <person name="Phillips W."/>
            <person name="Marelli J.P."/>
            <person name="May G.D."/>
            <person name="Shapiro H."/>
            <person name="Ma J."/>
            <person name="Bustamante C.D."/>
            <person name="Schnell R.J."/>
            <person name="Main D."/>
            <person name="Gilbert D."/>
            <person name="Parida L."/>
            <person name="Kuhn D.N."/>
        </authorList>
    </citation>
    <scope>NUCLEOTIDE SEQUENCE [LARGE SCALE GENOMIC DNA]</scope>
    <source>
        <strain evidence="9">cv. Matina 1-6</strain>
    </source>
</reference>
<dbReference type="AlphaFoldDB" id="A0A061FUZ9"/>
<dbReference type="STRING" id="3641.A0A061FUZ9"/>
<dbReference type="Pfam" id="PF13947">
    <property type="entry name" value="GUB_WAK_bind"/>
    <property type="match status" value="1"/>
</dbReference>
<keyword evidence="3 6" id="KW-0732">Signal</keyword>
<feature type="domain" description="Wall-associated receptor kinase galacturonan-binding" evidence="7">
    <location>
        <begin position="41"/>
        <end position="104"/>
    </location>
</feature>
<dbReference type="Proteomes" id="UP000026915">
    <property type="component" value="Chromosome 3"/>
</dbReference>
<evidence type="ECO:0000256" key="3">
    <source>
        <dbReference type="ARBA" id="ARBA00022729"/>
    </source>
</evidence>
<gene>
    <name evidence="8" type="ORF">TCM_012401</name>
</gene>
<feature type="signal peptide" evidence="6">
    <location>
        <begin position="1"/>
        <end position="30"/>
    </location>
</feature>
<evidence type="ECO:0000256" key="5">
    <source>
        <dbReference type="ARBA" id="ARBA00023136"/>
    </source>
</evidence>
<evidence type="ECO:0000256" key="1">
    <source>
        <dbReference type="ARBA" id="ARBA00004167"/>
    </source>
</evidence>
<accession>A0A061FUZ9</accession>
<dbReference type="PANTHER" id="PTHR33138:SF85">
    <property type="entry name" value="LEAF RUST 10 DISEASE-RESISTANCE LOCUS RECEPTOR-LIKE PROTEIN KINASE-LIKE 2.7 ISOFORM X1"/>
    <property type="match status" value="1"/>
</dbReference>
<protein>
    <recommendedName>
        <fullName evidence="7">Wall-associated receptor kinase galacturonan-binding domain-containing protein</fullName>
    </recommendedName>
</protein>
<evidence type="ECO:0000313" key="9">
    <source>
        <dbReference type="Proteomes" id="UP000026915"/>
    </source>
</evidence>
<keyword evidence="4" id="KW-1133">Transmembrane helix</keyword>
<proteinExistence type="predicted"/>
<dbReference type="eggNOG" id="KOG1187">
    <property type="taxonomic scope" value="Eukaryota"/>
</dbReference>
<comment type="subcellular location">
    <subcellularLocation>
        <location evidence="1">Membrane</location>
        <topology evidence="1">Single-pass membrane protein</topology>
    </subcellularLocation>
</comment>
<dbReference type="InterPro" id="IPR025287">
    <property type="entry name" value="WAK_GUB"/>
</dbReference>
<keyword evidence="9" id="KW-1185">Reference proteome</keyword>
<evidence type="ECO:0000256" key="2">
    <source>
        <dbReference type="ARBA" id="ARBA00022692"/>
    </source>
</evidence>
<evidence type="ECO:0000256" key="4">
    <source>
        <dbReference type="ARBA" id="ARBA00022989"/>
    </source>
</evidence>
<dbReference type="Gramene" id="EOY21081">
    <property type="protein sequence ID" value="EOY21081"/>
    <property type="gene ID" value="TCM_012401"/>
</dbReference>
<feature type="chain" id="PRO_5001602356" description="Wall-associated receptor kinase galacturonan-binding domain-containing protein" evidence="6">
    <location>
        <begin position="31"/>
        <end position="247"/>
    </location>
</feature>
<dbReference type="PANTHER" id="PTHR33138">
    <property type="entry name" value="OS01G0690200 PROTEIN"/>
    <property type="match status" value="1"/>
</dbReference>
<keyword evidence="5" id="KW-0472">Membrane</keyword>